<name>A0ABD2CLY3_VESMC</name>
<organism evidence="1 2">
    <name type="scientific">Vespula maculifrons</name>
    <name type="common">Eastern yellow jacket</name>
    <name type="synonym">Wasp</name>
    <dbReference type="NCBI Taxonomy" id="7453"/>
    <lineage>
        <taxon>Eukaryota</taxon>
        <taxon>Metazoa</taxon>
        <taxon>Ecdysozoa</taxon>
        <taxon>Arthropoda</taxon>
        <taxon>Hexapoda</taxon>
        <taxon>Insecta</taxon>
        <taxon>Pterygota</taxon>
        <taxon>Neoptera</taxon>
        <taxon>Endopterygota</taxon>
        <taxon>Hymenoptera</taxon>
        <taxon>Apocrita</taxon>
        <taxon>Aculeata</taxon>
        <taxon>Vespoidea</taxon>
        <taxon>Vespidae</taxon>
        <taxon>Vespinae</taxon>
        <taxon>Vespula</taxon>
    </lineage>
</organism>
<evidence type="ECO:0000313" key="1">
    <source>
        <dbReference type="EMBL" id="KAL2746100.1"/>
    </source>
</evidence>
<comment type="caution">
    <text evidence="1">The sequence shown here is derived from an EMBL/GenBank/DDBJ whole genome shotgun (WGS) entry which is preliminary data.</text>
</comment>
<dbReference type="Proteomes" id="UP001607303">
    <property type="component" value="Unassembled WGS sequence"/>
</dbReference>
<protein>
    <submittedName>
        <fullName evidence="1">Uncharacterized protein</fullName>
    </submittedName>
</protein>
<dbReference type="AlphaFoldDB" id="A0ABD2CLY3"/>
<dbReference type="EMBL" id="JAYRBN010000038">
    <property type="protein sequence ID" value="KAL2746100.1"/>
    <property type="molecule type" value="Genomic_DNA"/>
</dbReference>
<keyword evidence="2" id="KW-1185">Reference proteome</keyword>
<reference evidence="1 2" key="1">
    <citation type="journal article" date="2024" name="Ann. Entomol. Soc. Am.">
        <title>Genomic analyses of the southern and eastern yellowjacket wasps (Hymenoptera: Vespidae) reveal evolutionary signatures of social life.</title>
        <authorList>
            <person name="Catto M.A."/>
            <person name="Caine P.B."/>
            <person name="Orr S.E."/>
            <person name="Hunt B.G."/>
            <person name="Goodisman M.A.D."/>
        </authorList>
    </citation>
    <scope>NUCLEOTIDE SEQUENCE [LARGE SCALE GENOMIC DNA]</scope>
    <source>
        <strain evidence="1">232</strain>
        <tissue evidence="1">Head and thorax</tissue>
    </source>
</reference>
<accession>A0ABD2CLY3</accession>
<evidence type="ECO:0000313" key="2">
    <source>
        <dbReference type="Proteomes" id="UP001607303"/>
    </source>
</evidence>
<sequence length="94" mass="10781">MNECVSEVLTNLRIFNYFGDIQDESIVIPSKEDTRSSITLNVIIKHSTSEVTYIYIFLFFRTSDDTSNRDSENAQPSIQIGYENTFLCSLISKL</sequence>
<proteinExistence type="predicted"/>
<gene>
    <name evidence="1" type="ORF">V1477_005757</name>
</gene>